<evidence type="ECO:0000313" key="2">
    <source>
        <dbReference type="EMBL" id="OGI37409.1"/>
    </source>
</evidence>
<keyword evidence="1" id="KW-0812">Transmembrane</keyword>
<accession>A0A1F6SXJ5</accession>
<feature type="transmembrane region" description="Helical" evidence="1">
    <location>
        <begin position="108"/>
        <end position="128"/>
    </location>
</feature>
<comment type="caution">
    <text evidence="2">The sequence shown here is derived from an EMBL/GenBank/DDBJ whole genome shotgun (WGS) entry which is preliminary data.</text>
</comment>
<dbReference type="AlphaFoldDB" id="A0A1F6SXJ5"/>
<evidence type="ECO:0000313" key="3">
    <source>
        <dbReference type="Proteomes" id="UP000179334"/>
    </source>
</evidence>
<protein>
    <recommendedName>
        <fullName evidence="4">DUF2784 domain-containing protein</fullName>
    </recommendedName>
</protein>
<evidence type="ECO:0000256" key="1">
    <source>
        <dbReference type="SAM" id="Phobius"/>
    </source>
</evidence>
<name>A0A1F6SXJ5_9PROT</name>
<keyword evidence="1" id="KW-0472">Membrane</keyword>
<evidence type="ECO:0008006" key="4">
    <source>
        <dbReference type="Google" id="ProtNLM"/>
    </source>
</evidence>
<gene>
    <name evidence="2" type="ORF">A2V91_04145</name>
</gene>
<dbReference type="EMBL" id="MFSR01000092">
    <property type="protein sequence ID" value="OGI37409.1"/>
    <property type="molecule type" value="Genomic_DNA"/>
</dbReference>
<feature type="transmembrane region" description="Helical" evidence="1">
    <location>
        <begin position="47"/>
        <end position="67"/>
    </location>
</feature>
<proteinExistence type="predicted"/>
<organism evidence="2 3">
    <name type="scientific">Candidatus Muproteobacteria bacterium RBG_16_64_10</name>
    <dbReference type="NCBI Taxonomy" id="1817757"/>
    <lineage>
        <taxon>Bacteria</taxon>
        <taxon>Pseudomonadati</taxon>
        <taxon>Pseudomonadota</taxon>
        <taxon>Candidatus Muproteobacteria</taxon>
    </lineage>
</organism>
<dbReference type="Pfam" id="PF10861">
    <property type="entry name" value="DUF2784"/>
    <property type="match status" value="1"/>
</dbReference>
<dbReference type="Proteomes" id="UP000179334">
    <property type="component" value="Unassembled WGS sequence"/>
</dbReference>
<feature type="transmembrane region" description="Helical" evidence="1">
    <location>
        <begin position="13"/>
        <end position="35"/>
    </location>
</feature>
<keyword evidence="1" id="KW-1133">Transmembrane helix</keyword>
<sequence length="142" mass="16183">MADWPSAHWAADLVLVVHSAFVLFVVGGQILILIGWWRHWQWPRRSLFRWLHLIAIGVVVIEAWVGWACPLTALEDALRGGSGGAIYGDAGFIAHWLRWLVFWRAPPWVFTAIYTAFALLVLFSFWGYPPRPGTQSRRSTAQ</sequence>
<reference evidence="2 3" key="1">
    <citation type="journal article" date="2016" name="Nat. Commun.">
        <title>Thousands of microbial genomes shed light on interconnected biogeochemical processes in an aquifer system.</title>
        <authorList>
            <person name="Anantharaman K."/>
            <person name="Brown C.T."/>
            <person name="Hug L.A."/>
            <person name="Sharon I."/>
            <person name="Castelle C.J."/>
            <person name="Probst A.J."/>
            <person name="Thomas B.C."/>
            <person name="Singh A."/>
            <person name="Wilkins M.J."/>
            <person name="Karaoz U."/>
            <person name="Brodie E.L."/>
            <person name="Williams K.H."/>
            <person name="Hubbard S.S."/>
            <person name="Banfield J.F."/>
        </authorList>
    </citation>
    <scope>NUCLEOTIDE SEQUENCE [LARGE SCALE GENOMIC DNA]</scope>
</reference>
<dbReference type="InterPro" id="IPR021218">
    <property type="entry name" value="DUF2784"/>
</dbReference>